<dbReference type="AlphaFoldDB" id="A0A6L6XLV6"/>
<keyword evidence="3" id="KW-1185">Reference proteome</keyword>
<evidence type="ECO:0000259" key="1">
    <source>
        <dbReference type="Pfam" id="PF18862"/>
    </source>
</evidence>
<protein>
    <recommendedName>
        <fullName evidence="1">ApeA N-terminal domain-containing protein</fullName>
    </recommendedName>
</protein>
<dbReference type="RefSeq" id="WP_157340240.1">
    <property type="nucleotide sequence ID" value="NZ_WSEK01000004.1"/>
</dbReference>
<dbReference type="Pfam" id="PF18862">
    <property type="entry name" value="ApeA_NTD1"/>
    <property type="match status" value="1"/>
</dbReference>
<feature type="domain" description="ApeA N-terminal" evidence="1">
    <location>
        <begin position="104"/>
        <end position="292"/>
    </location>
</feature>
<evidence type="ECO:0000313" key="3">
    <source>
        <dbReference type="Proteomes" id="UP000473525"/>
    </source>
</evidence>
<evidence type="ECO:0000313" key="2">
    <source>
        <dbReference type="EMBL" id="MVQ48174.1"/>
    </source>
</evidence>
<gene>
    <name evidence="2" type="ORF">GON03_03200</name>
</gene>
<dbReference type="InterPro" id="IPR041223">
    <property type="entry name" value="ApeA_NTD"/>
</dbReference>
<name>A0A6L6XLV6_9ACTN</name>
<reference evidence="2 3" key="1">
    <citation type="submission" date="2019-12" db="EMBL/GenBank/DDBJ databases">
        <authorList>
            <person name="Huq M.A."/>
        </authorList>
    </citation>
    <scope>NUCLEOTIDE SEQUENCE [LARGE SCALE GENOMIC DNA]</scope>
    <source>
        <strain evidence="2 3">MAH-18</strain>
    </source>
</reference>
<comment type="caution">
    <text evidence="2">The sequence shown here is derived from an EMBL/GenBank/DDBJ whole genome shotgun (WGS) entry which is preliminary data.</text>
</comment>
<proteinExistence type="predicted"/>
<dbReference type="EMBL" id="WSEK01000004">
    <property type="protein sequence ID" value="MVQ48174.1"/>
    <property type="molecule type" value="Genomic_DNA"/>
</dbReference>
<accession>A0A6L6XLV6</accession>
<sequence>MLGNQLDAGDSRVGWAWDAKITTPYPAMLCDLANQIELVIPYDESDQLLNRRYIGSMVRWGDDPDMDQFDYELPQQFWFMDARGFVSLNGIRSRTVEPTAGGPTVFNQCRIGIDYAVFAGEPGVDHSSVNGLTTRIEGLGRWFGHRSIRDNLHDRRRSTKEFSLTISPPRTQRLDAGLNLSVVAGTDWRLPGEPGLTHLEEVGAIRTSVQRSRPWTEHIERHRAIHQLLEISAWTALGFQQARVMHRSDPQRVLSGDKVGDRWAPVKTYSLPTPTSERRTEFLFTYQDIEAAGVRRWLRLREQFNRGIHAMTFSIRNKGTSLDGMISDSGIGLEEIGHTIDLERGGGARRGHHAHLLDIASEIADLLPFSGSEWATRSTEIYNDVKHADRRDPTATELYTMLIKNRLVFRVWLARRLGVAPSTIERGMWRMKRGIDGD</sequence>
<dbReference type="Proteomes" id="UP000473525">
    <property type="component" value="Unassembled WGS sequence"/>
</dbReference>
<organism evidence="2 3">
    <name type="scientific">Nocardioides agri</name>
    <dbReference type="NCBI Taxonomy" id="2682843"/>
    <lineage>
        <taxon>Bacteria</taxon>
        <taxon>Bacillati</taxon>
        <taxon>Actinomycetota</taxon>
        <taxon>Actinomycetes</taxon>
        <taxon>Propionibacteriales</taxon>
        <taxon>Nocardioidaceae</taxon>
        <taxon>Nocardioides</taxon>
    </lineage>
</organism>